<dbReference type="EMBL" id="JADOER010000012">
    <property type="protein sequence ID" value="MBT9313192.1"/>
    <property type="molecule type" value="Genomic_DNA"/>
</dbReference>
<dbReference type="Proteomes" id="UP001196661">
    <property type="component" value="Unassembled WGS sequence"/>
</dbReference>
<evidence type="ECO:0000313" key="3">
    <source>
        <dbReference type="EMBL" id="MBT9313192.1"/>
    </source>
</evidence>
<dbReference type="RefSeq" id="WP_215619092.1">
    <property type="nucleotide sequence ID" value="NZ_JADOER010000012.1"/>
</dbReference>
<organism evidence="3 4">
    <name type="scientific">Leptothoe kymatousa TAU-MAC 1615</name>
    <dbReference type="NCBI Taxonomy" id="2364775"/>
    <lineage>
        <taxon>Bacteria</taxon>
        <taxon>Bacillati</taxon>
        <taxon>Cyanobacteriota</taxon>
        <taxon>Cyanophyceae</taxon>
        <taxon>Nodosilineales</taxon>
        <taxon>Cymatolegaceae</taxon>
        <taxon>Leptothoe</taxon>
        <taxon>Leptothoe kymatousa</taxon>
    </lineage>
</organism>
<name>A0ABS5Y5V4_9CYAN</name>
<sequence>MHYGKILCSIGLGAIALLSLSVPAKSDDTSPIKFIDTECFTKLNTAPSNTLRSQRVELYYYRNATNIAAILQALNASIEGIGCPVALPVNSFTLPENLSEGKQPPNGGEGPGGRGVGTGGGNIILLYGNSKYIRNAHRLITTLDLPLPGISLQLWGVQLSSSDPDDLAETLADVRNKISVTQDLLRTTFAAVQAISQDVLKDSQRVDPAFKTIATGLRYAEAINGFGSESLIEVTLAGDAMKDDERQSFYQKLYDEALLPGTIKNGRFVTKDRNLQPYFDAYKTRVNRPPFERFFRSRGLKADCAVPENYDESSNDVCEQWKWIEARVDDLAPQKGFLAERITNSERKQILEFAHQYTDFVSHPDHFDPNELQSTSEALNTLLQRKSSLLQKDIEDFCVRPTLDDIQEIVDDNQKVSYAQVGRSTISTLNGVPTSLNTTSYSTGFENRQNNTFEDLLEAITTTLGITNPDIDSIGSLAIPQIINVIAELSKKEQENTLFSVRTGTNLTFTPGISRNLGAAEINIRLQITDPSISPTEQGNNVPSISRIGTQTLVTTVYTQALDFFDLSTFTSQASVDGGRYVVPIIGQVWNAIFDPIPILGNLFSFDRGNQTVLNESLLLQYSGQN</sequence>
<evidence type="ECO:0000256" key="1">
    <source>
        <dbReference type="SAM" id="MobiDB-lite"/>
    </source>
</evidence>
<proteinExistence type="predicted"/>
<keyword evidence="4" id="KW-1185">Reference proteome</keyword>
<accession>A0ABS5Y5V4</accession>
<keyword evidence="2" id="KW-0732">Signal</keyword>
<feature type="region of interest" description="Disordered" evidence="1">
    <location>
        <begin position="96"/>
        <end position="115"/>
    </location>
</feature>
<feature type="signal peptide" evidence="2">
    <location>
        <begin position="1"/>
        <end position="24"/>
    </location>
</feature>
<evidence type="ECO:0000256" key="2">
    <source>
        <dbReference type="SAM" id="SignalP"/>
    </source>
</evidence>
<feature type="chain" id="PRO_5047016173" evidence="2">
    <location>
        <begin position="25"/>
        <end position="626"/>
    </location>
</feature>
<gene>
    <name evidence="3" type="ORF">IXB28_13315</name>
</gene>
<evidence type="ECO:0000313" key="4">
    <source>
        <dbReference type="Proteomes" id="UP001196661"/>
    </source>
</evidence>
<reference evidence="3 4" key="1">
    <citation type="journal article" date="2021" name="Mar. Drugs">
        <title>Genome Reduction and Secondary Metabolism of the Marine Sponge-Associated Cyanobacterium Leptothoe.</title>
        <authorList>
            <person name="Konstantinou D."/>
            <person name="Popin R.V."/>
            <person name="Fewer D.P."/>
            <person name="Sivonen K."/>
            <person name="Gkelis S."/>
        </authorList>
    </citation>
    <scope>NUCLEOTIDE SEQUENCE [LARGE SCALE GENOMIC DNA]</scope>
    <source>
        <strain evidence="3 4">TAU-MAC 1615</strain>
    </source>
</reference>
<comment type="caution">
    <text evidence="3">The sequence shown here is derived from an EMBL/GenBank/DDBJ whole genome shotgun (WGS) entry which is preliminary data.</text>
</comment>
<protein>
    <submittedName>
        <fullName evidence="3">Uncharacterized protein</fullName>
    </submittedName>
</protein>